<dbReference type="InterPro" id="IPR006036">
    <property type="entry name" value="K_uptake_TrkA"/>
</dbReference>
<dbReference type="GO" id="GO:0015079">
    <property type="term" value="F:potassium ion transmembrane transporter activity"/>
    <property type="evidence" value="ECO:0007669"/>
    <property type="project" value="InterPro"/>
</dbReference>
<dbReference type="PRINTS" id="PR00335">
    <property type="entry name" value="KUPTAKETRKA"/>
</dbReference>
<dbReference type="Pfam" id="PF02254">
    <property type="entry name" value="TrkA_N"/>
    <property type="match status" value="1"/>
</dbReference>
<dbReference type="PROSITE" id="PS51201">
    <property type="entry name" value="RCK_N"/>
    <property type="match status" value="1"/>
</dbReference>
<organism evidence="4 6">
    <name type="scientific">Holdemania massiliensis</name>
    <dbReference type="NCBI Taxonomy" id="1468449"/>
    <lineage>
        <taxon>Bacteria</taxon>
        <taxon>Bacillati</taxon>
        <taxon>Bacillota</taxon>
        <taxon>Erysipelotrichia</taxon>
        <taxon>Erysipelotrichales</taxon>
        <taxon>Erysipelotrichaceae</taxon>
        <taxon>Holdemania</taxon>
    </lineage>
</organism>
<dbReference type="Gene3D" id="3.40.50.720">
    <property type="entry name" value="NAD(P)-binding Rossmann-like Domain"/>
    <property type="match status" value="1"/>
</dbReference>
<evidence type="ECO:0000256" key="1">
    <source>
        <dbReference type="ARBA" id="ARBA00022538"/>
    </source>
</evidence>
<dbReference type="Proteomes" id="UP000480929">
    <property type="component" value="Unassembled WGS sequence"/>
</dbReference>
<evidence type="ECO:0000313" key="7">
    <source>
        <dbReference type="Proteomes" id="UP000480929"/>
    </source>
</evidence>
<dbReference type="InterPro" id="IPR036291">
    <property type="entry name" value="NAD(P)-bd_dom_sf"/>
</dbReference>
<dbReference type="InterPro" id="IPR050721">
    <property type="entry name" value="Trk_Ktr_HKT_K-transport"/>
</dbReference>
<accession>A0A6N7S6A6</accession>
<dbReference type="Proteomes" id="UP000433575">
    <property type="component" value="Unassembled WGS sequence"/>
</dbReference>
<dbReference type="EMBL" id="WKPJ01000010">
    <property type="protein sequence ID" value="MSA89411.1"/>
    <property type="molecule type" value="Genomic_DNA"/>
</dbReference>
<evidence type="ECO:0000313" key="4">
    <source>
        <dbReference type="EMBL" id="MSA89411.1"/>
    </source>
</evidence>
<dbReference type="GeneID" id="42457102"/>
<reference evidence="6 7" key="1">
    <citation type="journal article" date="2019" name="Nat. Med.">
        <title>A library of human gut bacterial isolates paired with longitudinal multiomics data enables mechanistic microbiome research.</title>
        <authorList>
            <person name="Poyet M."/>
            <person name="Groussin M."/>
            <person name="Gibbons S.M."/>
            <person name="Avila-Pacheco J."/>
            <person name="Jiang X."/>
            <person name="Kearney S.M."/>
            <person name="Perrotta A.R."/>
            <person name="Berdy B."/>
            <person name="Zhao S."/>
            <person name="Lieberman T.D."/>
            <person name="Swanson P.K."/>
            <person name="Smith M."/>
            <person name="Roesemann S."/>
            <person name="Alexander J.E."/>
            <person name="Rich S.A."/>
            <person name="Livny J."/>
            <person name="Vlamakis H."/>
            <person name="Clish C."/>
            <person name="Bullock K."/>
            <person name="Deik A."/>
            <person name="Scott J."/>
            <person name="Pierce K.A."/>
            <person name="Xavier R.J."/>
            <person name="Alm E.J."/>
        </authorList>
    </citation>
    <scope>NUCLEOTIDE SEQUENCE [LARGE SCALE GENOMIC DNA]</scope>
    <source>
        <strain evidence="4 6">BIOML-A4</strain>
        <strain evidence="5 7">BIOML-A5</strain>
    </source>
</reference>
<dbReference type="GO" id="GO:0005886">
    <property type="term" value="C:plasma membrane"/>
    <property type="evidence" value="ECO:0007669"/>
    <property type="project" value="InterPro"/>
</dbReference>
<keyword evidence="1" id="KW-0813">Transport</keyword>
<evidence type="ECO:0000259" key="3">
    <source>
        <dbReference type="PROSITE" id="PS51201"/>
    </source>
</evidence>
<dbReference type="EMBL" id="WKPI01000011">
    <property type="protein sequence ID" value="MSC33089.1"/>
    <property type="molecule type" value="Genomic_DNA"/>
</dbReference>
<evidence type="ECO:0000313" key="6">
    <source>
        <dbReference type="Proteomes" id="UP000433575"/>
    </source>
</evidence>
<dbReference type="OrthoDB" id="9775180at2"/>
<comment type="caution">
    <text evidence="4">The sequence shown here is derived from an EMBL/GenBank/DDBJ whole genome shotgun (WGS) entry which is preliminary data.</text>
</comment>
<dbReference type="PANTHER" id="PTHR43833">
    <property type="entry name" value="POTASSIUM CHANNEL PROTEIN 2-RELATED-RELATED"/>
    <property type="match status" value="1"/>
</dbReference>
<gene>
    <name evidence="5" type="ORF">GKD88_08135</name>
    <name evidence="4" type="ORF">GKE08_08730</name>
</gene>
<sequence>MMSIRHDWLGKPELTLIIGCGRLGSTLASTLSNESQNVILIDRQAEAFRKLSPSYAGLTLVGDAANVEVLKQAQIEKADHLVIVTNHDNTNILIAQLAREIFQVPHVICRLYDPQRECVYREFGIQTICPTTLSSQAIEQRLQAKAAADQKGSDTL</sequence>
<dbReference type="SUPFAM" id="SSF51735">
    <property type="entry name" value="NAD(P)-binding Rossmann-fold domains"/>
    <property type="match status" value="1"/>
</dbReference>
<dbReference type="PANTHER" id="PTHR43833:SF8">
    <property type="entry name" value="TRK SYSTEM POTASSIUM UPTAKE PROTEIN TRKA"/>
    <property type="match status" value="1"/>
</dbReference>
<dbReference type="InterPro" id="IPR003148">
    <property type="entry name" value="RCK_N"/>
</dbReference>
<keyword evidence="7" id="KW-1185">Reference proteome</keyword>
<evidence type="ECO:0000313" key="5">
    <source>
        <dbReference type="EMBL" id="MSC33089.1"/>
    </source>
</evidence>
<keyword evidence="1" id="KW-0633">Potassium transport</keyword>
<keyword evidence="2" id="KW-0630">Potassium</keyword>
<keyword evidence="1" id="KW-0406">Ion transport</keyword>
<dbReference type="RefSeq" id="WP_020225300.1">
    <property type="nucleotide sequence ID" value="NZ_CABKSC010000002.1"/>
</dbReference>
<dbReference type="AlphaFoldDB" id="A0A6N7S6A6"/>
<protein>
    <submittedName>
        <fullName evidence="4">TrkA family potassium uptake protein</fullName>
    </submittedName>
</protein>
<evidence type="ECO:0000256" key="2">
    <source>
        <dbReference type="ARBA" id="ARBA00022958"/>
    </source>
</evidence>
<feature type="domain" description="RCK N-terminal" evidence="3">
    <location>
        <begin position="12"/>
        <end position="132"/>
    </location>
</feature>
<name>A0A6N7S6A6_9FIRM</name>
<proteinExistence type="predicted"/>